<evidence type="ECO:0000256" key="1">
    <source>
        <dbReference type="ARBA" id="ARBA00005150"/>
    </source>
</evidence>
<dbReference type="GO" id="GO:0004326">
    <property type="term" value="F:tetrahydrofolylpolyglutamate synthase activity"/>
    <property type="evidence" value="ECO:0007669"/>
    <property type="project" value="UniProtKB-EC"/>
</dbReference>
<feature type="compositionally biased region" description="Low complexity" evidence="13">
    <location>
        <begin position="47"/>
        <end position="61"/>
    </location>
</feature>
<dbReference type="EC" id="6.3.2.17" evidence="3"/>
<accession>A0A9W7GLX6</accession>
<dbReference type="PROSITE" id="PS01011">
    <property type="entry name" value="FOLYLPOLYGLU_SYNT_1"/>
    <property type="match status" value="1"/>
</dbReference>
<comment type="catalytic activity">
    <reaction evidence="12">
        <text>(6S)-5,6,7,8-tetrahydrofolyl-(gamma-L-Glu)(n) + L-glutamate + ATP = (6S)-5,6,7,8-tetrahydrofolyl-(gamma-L-Glu)(n+1) + ADP + phosphate + H(+)</text>
        <dbReference type="Rhea" id="RHEA:10580"/>
        <dbReference type="Rhea" id="RHEA-COMP:14738"/>
        <dbReference type="Rhea" id="RHEA-COMP:14740"/>
        <dbReference type="ChEBI" id="CHEBI:15378"/>
        <dbReference type="ChEBI" id="CHEBI:29985"/>
        <dbReference type="ChEBI" id="CHEBI:30616"/>
        <dbReference type="ChEBI" id="CHEBI:43474"/>
        <dbReference type="ChEBI" id="CHEBI:141005"/>
        <dbReference type="ChEBI" id="CHEBI:456216"/>
        <dbReference type="EC" id="6.3.2.17"/>
    </reaction>
</comment>
<dbReference type="PANTHER" id="PTHR11136:SF5">
    <property type="entry name" value="FOLYLPOLYGLUTAMATE SYNTHASE, MITOCHONDRIAL"/>
    <property type="match status" value="1"/>
</dbReference>
<organism evidence="14 15">
    <name type="scientific">Triparma columacea</name>
    <dbReference type="NCBI Taxonomy" id="722753"/>
    <lineage>
        <taxon>Eukaryota</taxon>
        <taxon>Sar</taxon>
        <taxon>Stramenopiles</taxon>
        <taxon>Ochrophyta</taxon>
        <taxon>Bolidophyceae</taxon>
        <taxon>Parmales</taxon>
        <taxon>Triparmaceae</taxon>
        <taxon>Triparma</taxon>
    </lineage>
</organism>
<evidence type="ECO:0000256" key="7">
    <source>
        <dbReference type="ARBA" id="ARBA00022741"/>
    </source>
</evidence>
<evidence type="ECO:0000256" key="8">
    <source>
        <dbReference type="ARBA" id="ARBA00022840"/>
    </source>
</evidence>
<comment type="caution">
    <text evidence="14">The sequence shown here is derived from an EMBL/GenBank/DDBJ whole genome shotgun (WGS) entry which is preliminary data.</text>
</comment>
<dbReference type="GO" id="GO:0005739">
    <property type="term" value="C:mitochondrion"/>
    <property type="evidence" value="ECO:0007669"/>
    <property type="project" value="TreeGrafter"/>
</dbReference>
<evidence type="ECO:0000256" key="10">
    <source>
        <dbReference type="ARBA" id="ARBA00030592"/>
    </source>
</evidence>
<evidence type="ECO:0000256" key="12">
    <source>
        <dbReference type="ARBA" id="ARBA00047493"/>
    </source>
</evidence>
<keyword evidence="6" id="KW-0479">Metal-binding</keyword>
<keyword evidence="5" id="KW-0436">Ligase</keyword>
<dbReference type="InterPro" id="IPR036615">
    <property type="entry name" value="Mur_ligase_C_dom_sf"/>
</dbReference>
<gene>
    <name evidence="14" type="ORF">TrCOL_g905</name>
</gene>
<dbReference type="SUPFAM" id="SSF53623">
    <property type="entry name" value="MurD-like peptide ligases, catalytic domain"/>
    <property type="match status" value="1"/>
</dbReference>
<dbReference type="NCBIfam" id="TIGR01499">
    <property type="entry name" value="folC"/>
    <property type="match status" value="1"/>
</dbReference>
<dbReference type="PANTHER" id="PTHR11136">
    <property type="entry name" value="FOLYLPOLYGLUTAMATE SYNTHASE-RELATED"/>
    <property type="match status" value="1"/>
</dbReference>
<evidence type="ECO:0000256" key="5">
    <source>
        <dbReference type="ARBA" id="ARBA00022598"/>
    </source>
</evidence>
<keyword evidence="9" id="KW-0460">Magnesium</keyword>
<comment type="pathway">
    <text evidence="1">Cofactor biosynthesis; tetrahydrofolylpolyglutamate biosynthesis.</text>
</comment>
<dbReference type="Gene3D" id="3.90.190.20">
    <property type="entry name" value="Mur ligase, C-terminal domain"/>
    <property type="match status" value="1"/>
</dbReference>
<keyword evidence="4" id="KW-0554">One-carbon metabolism</keyword>
<dbReference type="OrthoDB" id="5212574at2759"/>
<reference evidence="15" key="1">
    <citation type="journal article" date="2023" name="Commun. Biol.">
        <title>Genome analysis of Parmales, the sister group of diatoms, reveals the evolutionary specialization of diatoms from phago-mixotrophs to photoautotrophs.</title>
        <authorList>
            <person name="Ban H."/>
            <person name="Sato S."/>
            <person name="Yoshikawa S."/>
            <person name="Yamada K."/>
            <person name="Nakamura Y."/>
            <person name="Ichinomiya M."/>
            <person name="Sato N."/>
            <person name="Blanc-Mathieu R."/>
            <person name="Endo H."/>
            <person name="Kuwata A."/>
            <person name="Ogata H."/>
        </authorList>
    </citation>
    <scope>NUCLEOTIDE SEQUENCE [LARGE SCALE GENOMIC DNA]</scope>
</reference>
<dbReference type="GO" id="GO:0046872">
    <property type="term" value="F:metal ion binding"/>
    <property type="evidence" value="ECO:0007669"/>
    <property type="project" value="UniProtKB-KW"/>
</dbReference>
<evidence type="ECO:0000256" key="3">
    <source>
        <dbReference type="ARBA" id="ARBA00013025"/>
    </source>
</evidence>
<dbReference type="GO" id="GO:0005524">
    <property type="term" value="F:ATP binding"/>
    <property type="evidence" value="ECO:0007669"/>
    <property type="project" value="UniProtKB-KW"/>
</dbReference>
<feature type="region of interest" description="Disordered" evidence="13">
    <location>
        <begin position="44"/>
        <end position="84"/>
    </location>
</feature>
<evidence type="ECO:0000256" key="4">
    <source>
        <dbReference type="ARBA" id="ARBA00022563"/>
    </source>
</evidence>
<dbReference type="Gene3D" id="3.40.1190.10">
    <property type="entry name" value="Mur-like, catalytic domain"/>
    <property type="match status" value="1"/>
</dbReference>
<evidence type="ECO:0000313" key="14">
    <source>
        <dbReference type="EMBL" id="GMI48112.1"/>
    </source>
</evidence>
<proteinExistence type="inferred from homology"/>
<keyword evidence="8" id="KW-0067">ATP-binding</keyword>
<evidence type="ECO:0000256" key="2">
    <source>
        <dbReference type="ARBA" id="ARBA00008276"/>
    </source>
</evidence>
<keyword evidence="7" id="KW-0547">Nucleotide-binding</keyword>
<sequence>MDYESAVNSLYSLQTLTASAILSNGAKRQDTVKIMREYMDRLQIPYDNQGDNTNDQGGNTNEDIGDKEDNTEENKHDRKVNKTNTNRNIKIIHITGTKGKGSTSAFTESLLRVAHSCNTGMFTSPHLCTPRERIRLNGKPVSEEEFAEGYWEVYRILEEKKDHNKSTFPSLPPHPTYFRYLTLLSLYIFHNHRFPPSPQPLHIILEVGLGGRYDATNVYTGNSASAICTLDLDHTRVLGNTLEKIAREKGGIIKRGCRTWVVEGDYGPMNIIKECADEVGGEVSIVSNVNSIVGGYSLGLKGDFQACNAALALLMVRDLMGTSYGGREGKALEETRWPGRCQRVERGGRTFLLDGAHTGKSMEVCMEWFKKETGKEGQGGRRNVLIFNCSHERNPVELLSLIKRGATFSTVLFARADSERPSAVARPTASELLGGGAAEGEGGGGGGTWQDTLREVYEGIEPKGGGGGEVAAVGSVKEALELVGEEHVNVLCTGSLYIVGSVLDKIGWEEESAGYEHVTRGGKS</sequence>
<dbReference type="InterPro" id="IPR001645">
    <property type="entry name" value="Folylpolyglutamate_synth"/>
</dbReference>
<dbReference type="InterPro" id="IPR018109">
    <property type="entry name" value="Folylpolyglutamate_synth_CS"/>
</dbReference>
<comment type="similarity">
    <text evidence="2">Belongs to the folylpolyglutamate synthase family.</text>
</comment>
<evidence type="ECO:0000256" key="6">
    <source>
        <dbReference type="ARBA" id="ARBA00022723"/>
    </source>
</evidence>
<dbReference type="GO" id="GO:0005829">
    <property type="term" value="C:cytosol"/>
    <property type="evidence" value="ECO:0007669"/>
    <property type="project" value="TreeGrafter"/>
</dbReference>
<dbReference type="Proteomes" id="UP001165065">
    <property type="component" value="Unassembled WGS sequence"/>
</dbReference>
<evidence type="ECO:0000256" key="9">
    <source>
        <dbReference type="ARBA" id="ARBA00022842"/>
    </source>
</evidence>
<evidence type="ECO:0000256" key="13">
    <source>
        <dbReference type="SAM" id="MobiDB-lite"/>
    </source>
</evidence>
<keyword evidence="15" id="KW-1185">Reference proteome</keyword>
<name>A0A9W7GLX6_9STRA</name>
<dbReference type="InterPro" id="IPR036565">
    <property type="entry name" value="Mur-like_cat_sf"/>
</dbReference>
<dbReference type="SUPFAM" id="SSF53244">
    <property type="entry name" value="MurD-like peptide ligases, peptide-binding domain"/>
    <property type="match status" value="1"/>
</dbReference>
<evidence type="ECO:0000313" key="15">
    <source>
        <dbReference type="Proteomes" id="UP001165065"/>
    </source>
</evidence>
<dbReference type="EMBL" id="BRYA01000375">
    <property type="protein sequence ID" value="GMI48112.1"/>
    <property type="molecule type" value="Genomic_DNA"/>
</dbReference>
<dbReference type="AlphaFoldDB" id="A0A9W7GLX6"/>
<dbReference type="GO" id="GO:0006730">
    <property type="term" value="P:one-carbon metabolic process"/>
    <property type="evidence" value="ECO:0007669"/>
    <property type="project" value="UniProtKB-KW"/>
</dbReference>
<evidence type="ECO:0000256" key="11">
    <source>
        <dbReference type="ARBA" id="ARBA00030876"/>
    </source>
</evidence>
<protein>
    <recommendedName>
        <fullName evidence="3">tetrahydrofolate synthase</fullName>
        <ecNumber evidence="3">6.3.2.17</ecNumber>
    </recommendedName>
    <alternativeName>
        <fullName evidence="11">Folylpoly-gamma-glutamate synthetase</fullName>
    </alternativeName>
    <alternativeName>
        <fullName evidence="10">Tetrahydrofolylpolyglutamate synthase</fullName>
    </alternativeName>
</protein>